<dbReference type="PANTHER" id="PTHR21301">
    <property type="entry name" value="REVERSE TRANSCRIPTASE"/>
    <property type="match status" value="1"/>
</dbReference>
<dbReference type="InterPro" id="IPR000477">
    <property type="entry name" value="RT_dom"/>
</dbReference>
<accession>A0A3P6QFV9</accession>
<keyword evidence="4" id="KW-1185">Reference proteome</keyword>
<organism evidence="3 4">
    <name type="scientific">Dibothriocephalus latus</name>
    <name type="common">Fish tapeworm</name>
    <name type="synonym">Diphyllobothrium latum</name>
    <dbReference type="NCBI Taxonomy" id="60516"/>
    <lineage>
        <taxon>Eukaryota</taxon>
        <taxon>Metazoa</taxon>
        <taxon>Spiralia</taxon>
        <taxon>Lophotrochozoa</taxon>
        <taxon>Platyhelminthes</taxon>
        <taxon>Cestoda</taxon>
        <taxon>Eucestoda</taxon>
        <taxon>Diphyllobothriidea</taxon>
        <taxon>Diphyllobothriidae</taxon>
        <taxon>Dibothriocephalus</taxon>
    </lineage>
</organism>
<dbReference type="EMBL" id="UYRU01011977">
    <property type="protein sequence ID" value="VDK47529.1"/>
    <property type="molecule type" value="Genomic_DNA"/>
</dbReference>
<evidence type="ECO:0000313" key="3">
    <source>
        <dbReference type="EMBL" id="VDK47529.1"/>
    </source>
</evidence>
<name>A0A3P6QFV9_DIBLA</name>
<gene>
    <name evidence="3" type="ORF">DILT_LOCUS1606</name>
</gene>
<dbReference type="PANTHER" id="PTHR21301:SF10">
    <property type="entry name" value="REVERSE TRANSCRIPTASE DOMAIN-CONTAINING PROTEIN"/>
    <property type="match status" value="1"/>
</dbReference>
<protein>
    <recommendedName>
        <fullName evidence="2">Reverse transcriptase domain-containing protein</fullName>
    </recommendedName>
</protein>
<dbReference type="Proteomes" id="UP000281553">
    <property type="component" value="Unassembled WGS sequence"/>
</dbReference>
<evidence type="ECO:0000256" key="1">
    <source>
        <dbReference type="SAM" id="MobiDB-lite"/>
    </source>
</evidence>
<feature type="region of interest" description="Disordered" evidence="1">
    <location>
        <begin position="1"/>
        <end position="25"/>
    </location>
</feature>
<feature type="domain" description="Reverse transcriptase" evidence="2">
    <location>
        <begin position="1"/>
        <end position="101"/>
    </location>
</feature>
<reference evidence="3 4" key="1">
    <citation type="submission" date="2018-11" db="EMBL/GenBank/DDBJ databases">
        <authorList>
            <consortium name="Pathogen Informatics"/>
        </authorList>
    </citation>
    <scope>NUCLEOTIDE SEQUENCE [LARGE SCALE GENOMIC DNA]</scope>
</reference>
<dbReference type="AlphaFoldDB" id="A0A3P6QFV9"/>
<dbReference type="PROSITE" id="PS50878">
    <property type="entry name" value="RT_POL"/>
    <property type="match status" value="1"/>
</dbReference>
<dbReference type="OrthoDB" id="10047121at2759"/>
<proteinExistence type="predicted"/>
<evidence type="ECO:0000313" key="4">
    <source>
        <dbReference type="Proteomes" id="UP000281553"/>
    </source>
</evidence>
<evidence type="ECO:0000259" key="2">
    <source>
        <dbReference type="PROSITE" id="PS50878"/>
    </source>
</evidence>
<sequence length="101" mass="11616">MYSTEPGSRVYPITPTREIQRNGKSPRHAQILQLLKFCLRTYFTFDGSISEQMEGRPMGSPISGLLAEAVLQRLGSLVFQQHKLKIWARYVDDTFVVLERD</sequence>